<dbReference type="SUPFAM" id="SSF75138">
    <property type="entry name" value="HprK N-terminal domain-like"/>
    <property type="match status" value="1"/>
</dbReference>
<proteinExistence type="predicted"/>
<gene>
    <name evidence="3" type="ORF">CfE428DRAFT_4938</name>
</gene>
<dbReference type="InterPro" id="IPR010766">
    <property type="entry name" value="DRTGG"/>
</dbReference>
<dbReference type="CDD" id="cd03109">
    <property type="entry name" value="DTBS"/>
    <property type="match status" value="1"/>
</dbReference>
<dbReference type="Gene3D" id="3.40.50.300">
    <property type="entry name" value="P-loop containing nucleotide triphosphate hydrolases"/>
    <property type="match status" value="1"/>
</dbReference>
<evidence type="ECO:0000259" key="2">
    <source>
        <dbReference type="Pfam" id="PF07085"/>
    </source>
</evidence>
<organism evidence="3 4">
    <name type="scientific">Chthoniobacter flavus Ellin428</name>
    <dbReference type="NCBI Taxonomy" id="497964"/>
    <lineage>
        <taxon>Bacteria</taxon>
        <taxon>Pseudomonadati</taxon>
        <taxon>Verrucomicrobiota</taxon>
        <taxon>Spartobacteria</taxon>
        <taxon>Chthoniobacterales</taxon>
        <taxon>Chthoniobacteraceae</taxon>
        <taxon>Chthoniobacter</taxon>
    </lineage>
</organism>
<dbReference type="Pfam" id="PF07085">
    <property type="entry name" value="DRTGG"/>
    <property type="match status" value="1"/>
</dbReference>
<dbReference type="Proteomes" id="UP000005824">
    <property type="component" value="Unassembled WGS sequence"/>
</dbReference>
<dbReference type="EMBL" id="ABVL01000018">
    <property type="protein sequence ID" value="EDY17640.1"/>
    <property type="molecule type" value="Genomic_DNA"/>
</dbReference>
<evidence type="ECO:0000256" key="1">
    <source>
        <dbReference type="ARBA" id="ARBA00011643"/>
    </source>
</evidence>
<dbReference type="Gene3D" id="3.40.1390.20">
    <property type="entry name" value="HprK N-terminal domain-like"/>
    <property type="match status" value="1"/>
</dbReference>
<sequence>MNSVTPRLFIAATEQNAGKTTTSLGLFSALRKTHGRIGFIKPVGQRFVEVDGKRIDEDSVLIDQTFAVHTPLEAMSPIAVEPDFTRRYIENSNNEFLVRRIQNSFDRAAWEKDFVIIEGTGHAGVGSVFDLSNARVAKLLGSKVLLIAGGGIGKPIDEVALNKALFDKEGVEMVGVILNKIMPSKFDYVCDFARRGLKRLGIDLIGAIPEEPILANATLGQICKSTRGQFINGKTKSRRRVQKVVIGAMNSGHAMQHFKPGTLIITPGDREDVILAALSSSTLSENDGHSIAGLVLSGDLVPNSPIMELLKNSDVPTIASPLDSYTVASSIHSMTVKTLPGDVEKIDKIQTLIERYVEVDRLMGKL</sequence>
<name>B4D7M3_9BACT</name>
<dbReference type="STRING" id="497964.CfE428DRAFT_4938"/>
<dbReference type="Pfam" id="PF13500">
    <property type="entry name" value="AAA_26"/>
    <property type="match status" value="1"/>
</dbReference>
<dbReference type="RefSeq" id="WP_006982259.1">
    <property type="nucleotide sequence ID" value="NZ_ABVL01000018.1"/>
</dbReference>
<reference evidence="3 4" key="1">
    <citation type="journal article" date="2011" name="J. Bacteriol.">
        <title>Genome sequence of Chthoniobacter flavus Ellin428, an aerobic heterotrophic soil bacterium.</title>
        <authorList>
            <person name="Kant R."/>
            <person name="van Passel M.W."/>
            <person name="Palva A."/>
            <person name="Lucas S."/>
            <person name="Lapidus A."/>
            <person name="Glavina Del Rio T."/>
            <person name="Dalin E."/>
            <person name="Tice H."/>
            <person name="Bruce D."/>
            <person name="Goodwin L."/>
            <person name="Pitluck S."/>
            <person name="Larimer F.W."/>
            <person name="Land M.L."/>
            <person name="Hauser L."/>
            <person name="Sangwan P."/>
            <person name="de Vos W.M."/>
            <person name="Janssen P.H."/>
            <person name="Smidt H."/>
        </authorList>
    </citation>
    <scope>NUCLEOTIDE SEQUENCE [LARGE SCALE GENOMIC DNA]</scope>
    <source>
        <strain evidence="3 4">Ellin428</strain>
    </source>
</reference>
<dbReference type="FunCoup" id="B4D7M3">
    <property type="interactions" value="194"/>
</dbReference>
<accession>B4D7M3</accession>
<protein>
    <submittedName>
        <fullName evidence="3">DRTGG domain protein</fullName>
    </submittedName>
</protein>
<dbReference type="PANTHER" id="PTHR43356">
    <property type="entry name" value="PHOSPHATE ACETYLTRANSFERASE"/>
    <property type="match status" value="1"/>
</dbReference>
<evidence type="ECO:0000313" key="4">
    <source>
        <dbReference type="Proteomes" id="UP000005824"/>
    </source>
</evidence>
<comment type="caution">
    <text evidence="3">The sequence shown here is derived from an EMBL/GenBank/DDBJ whole genome shotgun (WGS) entry which is preliminary data.</text>
</comment>
<feature type="domain" description="DRTGG" evidence="2">
    <location>
        <begin position="221"/>
        <end position="333"/>
    </location>
</feature>
<dbReference type="InterPro" id="IPR050500">
    <property type="entry name" value="Phos_Acetyltrans/Butyryltrans"/>
</dbReference>
<dbReference type="InterPro" id="IPR028979">
    <property type="entry name" value="Ser_kin/Pase_Hpr-like_N_sf"/>
</dbReference>
<dbReference type="InterPro" id="IPR027417">
    <property type="entry name" value="P-loop_NTPase"/>
</dbReference>
<comment type="subunit">
    <text evidence="1">Homohexamer.</text>
</comment>
<dbReference type="InParanoid" id="B4D7M3"/>
<evidence type="ECO:0000313" key="3">
    <source>
        <dbReference type="EMBL" id="EDY17640.1"/>
    </source>
</evidence>
<dbReference type="eggNOG" id="COG0857">
    <property type="taxonomic scope" value="Bacteria"/>
</dbReference>
<dbReference type="PANTHER" id="PTHR43356:SF2">
    <property type="entry name" value="PHOSPHATE ACETYLTRANSFERASE"/>
    <property type="match status" value="1"/>
</dbReference>
<dbReference type="AlphaFoldDB" id="B4D7M3"/>
<dbReference type="SUPFAM" id="SSF52540">
    <property type="entry name" value="P-loop containing nucleoside triphosphate hydrolases"/>
    <property type="match status" value="1"/>
</dbReference>
<keyword evidence="4" id="KW-1185">Reference proteome</keyword>